<dbReference type="PROSITE" id="PS50164">
    <property type="entry name" value="GIY_YIG"/>
    <property type="match status" value="1"/>
</dbReference>
<evidence type="ECO:0000313" key="4">
    <source>
        <dbReference type="Proteomes" id="UP000179230"/>
    </source>
</evidence>
<evidence type="ECO:0000256" key="1">
    <source>
        <dbReference type="ARBA" id="ARBA00007435"/>
    </source>
</evidence>
<dbReference type="Proteomes" id="UP000179230">
    <property type="component" value="Unassembled WGS sequence"/>
</dbReference>
<dbReference type="SUPFAM" id="SSF82771">
    <property type="entry name" value="GIY-YIG endonuclease"/>
    <property type="match status" value="1"/>
</dbReference>
<dbReference type="PANTHER" id="PTHR34477:SF5">
    <property type="entry name" value="BSL5627 PROTEIN"/>
    <property type="match status" value="1"/>
</dbReference>
<comment type="similarity">
    <text evidence="1">Belongs to the UPF0213 family.</text>
</comment>
<proteinExistence type="inferred from homology"/>
<sequence>MYSRQPCIYILASAKNGTLYVGVTSNLSQRLQSHKINAVPGFTQKYQVHTLVYAESYETMEEAILREKQLKAGSRAQKVSLIEKDNPEWLDISEGL</sequence>
<dbReference type="Gene3D" id="3.40.1440.10">
    <property type="entry name" value="GIY-YIG endonuclease"/>
    <property type="match status" value="1"/>
</dbReference>
<dbReference type="Pfam" id="PF01541">
    <property type="entry name" value="GIY-YIG"/>
    <property type="match status" value="1"/>
</dbReference>
<evidence type="ECO:0000259" key="2">
    <source>
        <dbReference type="PROSITE" id="PS50164"/>
    </source>
</evidence>
<dbReference type="CDD" id="cd10448">
    <property type="entry name" value="GIY-YIG_unchar_3"/>
    <property type="match status" value="1"/>
</dbReference>
<organism evidence="3 4">
    <name type="scientific">Candidatus Kaiserbacteria bacterium RIFOXYD1_FULL_42_15</name>
    <dbReference type="NCBI Taxonomy" id="1798532"/>
    <lineage>
        <taxon>Bacteria</taxon>
        <taxon>Candidatus Kaiseribacteriota</taxon>
    </lineage>
</organism>
<dbReference type="InterPro" id="IPR035901">
    <property type="entry name" value="GIY-YIG_endonuc_sf"/>
</dbReference>
<dbReference type="PANTHER" id="PTHR34477">
    <property type="entry name" value="UPF0213 PROTEIN YHBQ"/>
    <property type="match status" value="1"/>
</dbReference>
<accession>A0A1F6FR82</accession>
<comment type="caution">
    <text evidence="3">The sequence shown here is derived from an EMBL/GenBank/DDBJ whole genome shotgun (WGS) entry which is preliminary data.</text>
</comment>
<name>A0A1F6FR82_9BACT</name>
<reference evidence="3 4" key="1">
    <citation type="journal article" date="2016" name="Nat. Commun.">
        <title>Thousands of microbial genomes shed light on interconnected biogeochemical processes in an aquifer system.</title>
        <authorList>
            <person name="Anantharaman K."/>
            <person name="Brown C.T."/>
            <person name="Hug L.A."/>
            <person name="Sharon I."/>
            <person name="Castelle C.J."/>
            <person name="Probst A.J."/>
            <person name="Thomas B.C."/>
            <person name="Singh A."/>
            <person name="Wilkins M.J."/>
            <person name="Karaoz U."/>
            <person name="Brodie E.L."/>
            <person name="Williams K.H."/>
            <person name="Hubbard S.S."/>
            <person name="Banfield J.F."/>
        </authorList>
    </citation>
    <scope>NUCLEOTIDE SEQUENCE [LARGE SCALE GENOMIC DNA]</scope>
</reference>
<dbReference type="AlphaFoldDB" id="A0A1F6FR82"/>
<protein>
    <submittedName>
        <fullName evidence="3">GIY-YIG nuclease</fullName>
    </submittedName>
</protein>
<feature type="domain" description="GIY-YIG" evidence="2">
    <location>
        <begin position="4"/>
        <end position="80"/>
    </location>
</feature>
<gene>
    <name evidence="3" type="ORF">A2592_02625</name>
</gene>
<dbReference type="EMBL" id="MFMT01000022">
    <property type="protein sequence ID" value="OGG88374.1"/>
    <property type="molecule type" value="Genomic_DNA"/>
</dbReference>
<dbReference type="SMART" id="SM00465">
    <property type="entry name" value="GIYc"/>
    <property type="match status" value="1"/>
</dbReference>
<dbReference type="InterPro" id="IPR050190">
    <property type="entry name" value="UPF0213_domain"/>
</dbReference>
<evidence type="ECO:0000313" key="3">
    <source>
        <dbReference type="EMBL" id="OGG88374.1"/>
    </source>
</evidence>
<dbReference type="InterPro" id="IPR000305">
    <property type="entry name" value="GIY-YIG_endonuc"/>
</dbReference>